<dbReference type="FunFam" id="1.25.40.10:FF:000158">
    <property type="entry name" value="pentatricopeptide repeat-containing protein At2g33680"/>
    <property type="match status" value="1"/>
</dbReference>
<protein>
    <recommendedName>
        <fullName evidence="5">Pentatricopeptide repeat-containing protein</fullName>
    </recommendedName>
</protein>
<feature type="repeat" description="PPR" evidence="2">
    <location>
        <begin position="129"/>
        <end position="163"/>
    </location>
</feature>
<keyword evidence="1" id="KW-0677">Repeat</keyword>
<dbReference type="EMBL" id="CM035437">
    <property type="protein sequence ID" value="KAH7287405.1"/>
    <property type="molecule type" value="Genomic_DNA"/>
</dbReference>
<dbReference type="FunFam" id="1.25.40.10:FF:000285">
    <property type="entry name" value="Pentatricopeptide repeat-containing protein, chloroplastic"/>
    <property type="match status" value="1"/>
</dbReference>
<proteinExistence type="predicted"/>
<dbReference type="Proteomes" id="UP000825935">
    <property type="component" value="Chromosome 32"/>
</dbReference>
<dbReference type="FunFam" id="1.25.40.10:FF:000381">
    <property type="entry name" value="Pentatricopeptide repeat-containing protein"/>
    <property type="match status" value="1"/>
</dbReference>
<feature type="repeat" description="PPR" evidence="2">
    <location>
        <begin position="533"/>
        <end position="563"/>
    </location>
</feature>
<dbReference type="GO" id="GO:0048731">
    <property type="term" value="P:system development"/>
    <property type="evidence" value="ECO:0007669"/>
    <property type="project" value="UniProtKB-ARBA"/>
</dbReference>
<dbReference type="InterPro" id="IPR002885">
    <property type="entry name" value="PPR_rpt"/>
</dbReference>
<dbReference type="InterPro" id="IPR011990">
    <property type="entry name" value="TPR-like_helical_dom_sf"/>
</dbReference>
<dbReference type="NCBIfam" id="TIGR00756">
    <property type="entry name" value="PPR"/>
    <property type="match status" value="6"/>
</dbReference>
<feature type="repeat" description="PPR" evidence="2">
    <location>
        <begin position="230"/>
        <end position="264"/>
    </location>
</feature>
<dbReference type="GO" id="GO:0003723">
    <property type="term" value="F:RNA binding"/>
    <property type="evidence" value="ECO:0007669"/>
    <property type="project" value="InterPro"/>
</dbReference>
<comment type="caution">
    <text evidence="3">The sequence shown here is derived from an EMBL/GenBank/DDBJ whole genome shotgun (WGS) entry which is preliminary data.</text>
</comment>
<dbReference type="PANTHER" id="PTHR24015:SF548">
    <property type="entry name" value="OS08G0340900 PROTEIN"/>
    <property type="match status" value="1"/>
</dbReference>
<name>A0A8T2QVD9_CERRI</name>
<organism evidence="3 4">
    <name type="scientific">Ceratopteris richardii</name>
    <name type="common">Triangle waterfern</name>
    <dbReference type="NCBI Taxonomy" id="49495"/>
    <lineage>
        <taxon>Eukaryota</taxon>
        <taxon>Viridiplantae</taxon>
        <taxon>Streptophyta</taxon>
        <taxon>Embryophyta</taxon>
        <taxon>Tracheophyta</taxon>
        <taxon>Polypodiopsida</taxon>
        <taxon>Polypodiidae</taxon>
        <taxon>Polypodiales</taxon>
        <taxon>Pteridineae</taxon>
        <taxon>Pteridaceae</taxon>
        <taxon>Parkerioideae</taxon>
        <taxon>Ceratopteris</taxon>
    </lineage>
</organism>
<feature type="repeat" description="PPR" evidence="2">
    <location>
        <begin position="331"/>
        <end position="365"/>
    </location>
</feature>
<feature type="repeat" description="PPR" evidence="2">
    <location>
        <begin position="599"/>
        <end position="633"/>
    </location>
</feature>
<keyword evidence="4" id="KW-1185">Reference proteome</keyword>
<feature type="repeat" description="PPR" evidence="2">
    <location>
        <begin position="463"/>
        <end position="497"/>
    </location>
</feature>
<dbReference type="Pfam" id="PF01535">
    <property type="entry name" value="PPR"/>
    <property type="match status" value="4"/>
</dbReference>
<evidence type="ECO:0000313" key="3">
    <source>
        <dbReference type="EMBL" id="KAH7287405.1"/>
    </source>
</evidence>
<dbReference type="PANTHER" id="PTHR24015">
    <property type="entry name" value="OS07G0578800 PROTEIN-RELATED"/>
    <property type="match status" value="1"/>
</dbReference>
<dbReference type="GO" id="GO:0009451">
    <property type="term" value="P:RNA modification"/>
    <property type="evidence" value="ECO:0007669"/>
    <property type="project" value="InterPro"/>
</dbReference>
<accession>A0A8T2QVD9</accession>
<dbReference type="Gene3D" id="1.25.40.10">
    <property type="entry name" value="Tetratricopeptide repeat domain"/>
    <property type="match status" value="6"/>
</dbReference>
<feature type="repeat" description="PPR" evidence="2">
    <location>
        <begin position="564"/>
        <end position="598"/>
    </location>
</feature>
<dbReference type="OrthoDB" id="185373at2759"/>
<dbReference type="InterPro" id="IPR046960">
    <property type="entry name" value="PPR_At4g14850-like_plant"/>
</dbReference>
<evidence type="ECO:0000256" key="2">
    <source>
        <dbReference type="PROSITE-ProRule" id="PRU00708"/>
    </source>
</evidence>
<dbReference type="PROSITE" id="PS51375">
    <property type="entry name" value="PPR"/>
    <property type="match status" value="8"/>
</dbReference>
<reference evidence="3" key="1">
    <citation type="submission" date="2021-08" db="EMBL/GenBank/DDBJ databases">
        <title>WGS assembly of Ceratopteris richardii.</title>
        <authorList>
            <person name="Marchant D.B."/>
            <person name="Chen G."/>
            <person name="Jenkins J."/>
            <person name="Shu S."/>
            <person name="Leebens-Mack J."/>
            <person name="Grimwood J."/>
            <person name="Schmutz J."/>
            <person name="Soltis P."/>
            <person name="Soltis D."/>
            <person name="Chen Z.-H."/>
        </authorList>
    </citation>
    <scope>NUCLEOTIDE SEQUENCE</scope>
    <source>
        <strain evidence="3">Whitten #5841</strain>
        <tissue evidence="3">Leaf</tissue>
    </source>
</reference>
<evidence type="ECO:0008006" key="5">
    <source>
        <dbReference type="Google" id="ProtNLM"/>
    </source>
</evidence>
<gene>
    <name evidence="3" type="ORF">KP509_32G054700</name>
</gene>
<sequence>MIQNPRCNHGVHPLLKHGLECLCKFFSTSALCCTSADRLKKCTLFSDGGEYKENRDRERRKVMEALAALQLPGISSSHCVLQNKVIHNHLVKHGLETEVFLINNLISIYLSLGMLSEASQVFNSAPKRNVVSWTILISYEAQHGCSKVAFAYFHRMQEDGIKPNKVTIISLLSACCNPEFRQRGSLLHVFLVEDGYETHMVAGTALVRMYCNCSTLENAYRLFIALEEKDNMSWAILISAHVQHEYGDNAILLYKQMLQEGTLPNNYIYNKVFNACSIIPDLSEGLKSHARIIGSQFEQCIYVNNALVDMYAKCRSLESAHKIFMNMPRKDLVSWNVIMTAFAQYGLGDLVFKHFNELKAIGLKPDEYTYSCLLTVCMSLEDISLGRSVHEEIRKAGLECRLPVANALLDMYSKSGCFEEAHRLFDKMRPRNNASEIGMGTRSVLFISSKQDHKLFSHGSGRDVFSWTALIQGYTQYGHHHDALDFFLDMQMEGVRPNHVTFGVAVNACAGLLDVEIGNIVHMSIIQDGYEDDVSIGNALIDMYARCGNLEDAHRVFSGMPNRDSVSWNVMIGSYAEHGKVMDAFNVSLEMESAGMGPDEFTFSCILTGCRHAGMVSDACHFFNHMIRYNHVTASAHHYASIIDLLGRAGQLHEAEDLVNRIPFQPNIVVFMSFLSACKSHSHIDLAHEFSDHMIGLAPTNVAAHVLLSNISNGGIRQLDTSLMEALDNSMR</sequence>
<dbReference type="AlphaFoldDB" id="A0A8T2QVD9"/>
<evidence type="ECO:0000256" key="1">
    <source>
        <dbReference type="ARBA" id="ARBA00022737"/>
    </source>
</evidence>
<feature type="repeat" description="PPR" evidence="2">
    <location>
        <begin position="401"/>
        <end position="435"/>
    </location>
</feature>
<dbReference type="Pfam" id="PF13041">
    <property type="entry name" value="PPR_2"/>
    <property type="match status" value="4"/>
</dbReference>
<evidence type="ECO:0000313" key="4">
    <source>
        <dbReference type="Proteomes" id="UP000825935"/>
    </source>
</evidence>